<evidence type="ECO:0000256" key="3">
    <source>
        <dbReference type="ARBA" id="ARBA00023125"/>
    </source>
</evidence>
<gene>
    <name evidence="9" type="ORF">JTE90_019861</name>
</gene>
<keyword evidence="10" id="KW-1185">Reference proteome</keyword>
<dbReference type="PROSITE" id="PS50252">
    <property type="entry name" value="TBOX_3"/>
    <property type="match status" value="1"/>
</dbReference>
<dbReference type="PROSITE" id="PS01283">
    <property type="entry name" value="TBOX_1"/>
    <property type="match status" value="1"/>
</dbReference>
<dbReference type="GO" id="GO:0000785">
    <property type="term" value="C:chromatin"/>
    <property type="evidence" value="ECO:0007669"/>
    <property type="project" value="TreeGrafter"/>
</dbReference>
<feature type="region of interest" description="Disordered" evidence="7">
    <location>
        <begin position="1"/>
        <end position="144"/>
    </location>
</feature>
<proteinExistence type="predicted"/>
<comment type="caution">
    <text evidence="9">The sequence shown here is derived from an EMBL/GenBank/DDBJ whole genome shotgun (WGS) entry which is preliminary data.</text>
</comment>
<name>A0AAV6VWB6_9ARAC</name>
<keyword evidence="5 6" id="KW-0539">Nucleus</keyword>
<dbReference type="GO" id="GO:0000981">
    <property type="term" value="F:DNA-binding transcription factor activity, RNA polymerase II-specific"/>
    <property type="evidence" value="ECO:0007669"/>
    <property type="project" value="TreeGrafter"/>
</dbReference>
<evidence type="ECO:0000256" key="7">
    <source>
        <dbReference type="SAM" id="MobiDB-lite"/>
    </source>
</evidence>
<evidence type="ECO:0000256" key="4">
    <source>
        <dbReference type="ARBA" id="ARBA00023163"/>
    </source>
</evidence>
<dbReference type="PANTHER" id="PTHR11267">
    <property type="entry name" value="T-BOX PROTEIN-RELATED"/>
    <property type="match status" value="1"/>
</dbReference>
<keyword evidence="3 6" id="KW-0238">DNA-binding</keyword>
<evidence type="ECO:0000256" key="1">
    <source>
        <dbReference type="ARBA" id="ARBA00004123"/>
    </source>
</evidence>
<dbReference type="GO" id="GO:0005634">
    <property type="term" value="C:nucleus"/>
    <property type="evidence" value="ECO:0007669"/>
    <property type="project" value="UniProtKB-SubCell"/>
</dbReference>
<dbReference type="InterPro" id="IPR018186">
    <property type="entry name" value="TF_T-box_CS"/>
</dbReference>
<feature type="compositionally biased region" description="Low complexity" evidence="7">
    <location>
        <begin position="520"/>
        <end position="534"/>
    </location>
</feature>
<dbReference type="FunFam" id="2.60.40.820:FF:000008">
    <property type="entry name" value="T-box transcription factor TBX20"/>
    <property type="match status" value="1"/>
</dbReference>
<evidence type="ECO:0000256" key="2">
    <source>
        <dbReference type="ARBA" id="ARBA00023015"/>
    </source>
</evidence>
<dbReference type="GO" id="GO:0007507">
    <property type="term" value="P:heart development"/>
    <property type="evidence" value="ECO:0007669"/>
    <property type="project" value="TreeGrafter"/>
</dbReference>
<organism evidence="9 10">
    <name type="scientific">Oedothorax gibbosus</name>
    <dbReference type="NCBI Taxonomy" id="931172"/>
    <lineage>
        <taxon>Eukaryota</taxon>
        <taxon>Metazoa</taxon>
        <taxon>Ecdysozoa</taxon>
        <taxon>Arthropoda</taxon>
        <taxon>Chelicerata</taxon>
        <taxon>Arachnida</taxon>
        <taxon>Araneae</taxon>
        <taxon>Araneomorphae</taxon>
        <taxon>Entelegynae</taxon>
        <taxon>Araneoidea</taxon>
        <taxon>Linyphiidae</taxon>
        <taxon>Erigoninae</taxon>
        <taxon>Oedothorax</taxon>
    </lineage>
</organism>
<evidence type="ECO:0000313" key="10">
    <source>
        <dbReference type="Proteomes" id="UP000827092"/>
    </source>
</evidence>
<feature type="domain" description="T-box" evidence="8">
    <location>
        <begin position="160"/>
        <end position="346"/>
    </location>
</feature>
<feature type="compositionally biased region" description="Polar residues" evidence="7">
    <location>
        <begin position="495"/>
        <end position="504"/>
    </location>
</feature>
<dbReference type="InterPro" id="IPR008967">
    <property type="entry name" value="p53-like_TF_DNA-bd_sf"/>
</dbReference>
<feature type="compositionally biased region" description="Low complexity" evidence="7">
    <location>
        <begin position="79"/>
        <end position="114"/>
    </location>
</feature>
<dbReference type="SUPFAM" id="SSF49417">
    <property type="entry name" value="p53-like transcription factors"/>
    <property type="match status" value="1"/>
</dbReference>
<dbReference type="GO" id="GO:0000978">
    <property type="term" value="F:RNA polymerase II cis-regulatory region sequence-specific DNA binding"/>
    <property type="evidence" value="ECO:0007669"/>
    <property type="project" value="InterPro"/>
</dbReference>
<dbReference type="InterPro" id="IPR036960">
    <property type="entry name" value="T-box_sf"/>
</dbReference>
<comment type="caution">
    <text evidence="6">Lacks conserved residue(s) required for the propagation of feature annotation.</text>
</comment>
<comment type="subcellular location">
    <subcellularLocation>
        <location evidence="1 6">Nucleus</location>
    </subcellularLocation>
</comment>
<dbReference type="SMART" id="SM00425">
    <property type="entry name" value="TBOX"/>
    <property type="match status" value="1"/>
</dbReference>
<accession>A0AAV6VWB6</accession>
<dbReference type="PRINTS" id="PR00938">
    <property type="entry name" value="BRACHYURY"/>
</dbReference>
<dbReference type="Proteomes" id="UP000827092">
    <property type="component" value="Unassembled WGS sequence"/>
</dbReference>
<keyword evidence="4" id="KW-0804">Transcription</keyword>
<dbReference type="Gene3D" id="2.60.40.820">
    <property type="entry name" value="Transcription factor, T-box"/>
    <property type="match status" value="1"/>
</dbReference>
<reference evidence="9 10" key="1">
    <citation type="journal article" date="2022" name="Nat. Ecol. Evol.">
        <title>A masculinizing supergene underlies an exaggerated male reproductive morph in a spider.</title>
        <authorList>
            <person name="Hendrickx F."/>
            <person name="De Corte Z."/>
            <person name="Sonet G."/>
            <person name="Van Belleghem S.M."/>
            <person name="Kostlbacher S."/>
            <person name="Vangestel C."/>
        </authorList>
    </citation>
    <scope>NUCLEOTIDE SEQUENCE [LARGE SCALE GENOMIC DNA]</scope>
    <source>
        <strain evidence="9">W744_W776</strain>
    </source>
</reference>
<dbReference type="Pfam" id="PF00907">
    <property type="entry name" value="T-box"/>
    <property type="match status" value="1"/>
</dbReference>
<dbReference type="EMBL" id="JAFNEN010000007">
    <property type="protein sequence ID" value="KAG8201222.1"/>
    <property type="molecule type" value="Genomic_DNA"/>
</dbReference>
<dbReference type="InterPro" id="IPR046360">
    <property type="entry name" value="T-box_DNA-bd"/>
</dbReference>
<evidence type="ECO:0000259" key="8">
    <source>
        <dbReference type="PROSITE" id="PS50252"/>
    </source>
</evidence>
<keyword evidence="2" id="KW-0805">Transcription regulation</keyword>
<feature type="region of interest" description="Disordered" evidence="7">
    <location>
        <begin position="488"/>
        <end position="534"/>
    </location>
</feature>
<dbReference type="CDD" id="cd20193">
    <property type="entry name" value="T-box_TBX20-like"/>
    <property type="match status" value="1"/>
</dbReference>
<dbReference type="GO" id="GO:0001708">
    <property type="term" value="P:cell fate specification"/>
    <property type="evidence" value="ECO:0007669"/>
    <property type="project" value="TreeGrafter"/>
</dbReference>
<dbReference type="GO" id="GO:0045893">
    <property type="term" value="P:positive regulation of DNA-templated transcription"/>
    <property type="evidence" value="ECO:0007669"/>
    <property type="project" value="InterPro"/>
</dbReference>
<protein>
    <recommendedName>
        <fullName evidence="8">T-box domain-containing protein</fullName>
    </recommendedName>
</protein>
<evidence type="ECO:0000313" key="9">
    <source>
        <dbReference type="EMBL" id="KAG8201222.1"/>
    </source>
</evidence>
<dbReference type="InterPro" id="IPR001699">
    <property type="entry name" value="TF_T-box"/>
</dbReference>
<evidence type="ECO:0000256" key="6">
    <source>
        <dbReference type="PROSITE-ProRule" id="PRU00201"/>
    </source>
</evidence>
<dbReference type="InterPro" id="IPR002070">
    <property type="entry name" value="TF_Brachyury"/>
</dbReference>
<dbReference type="PRINTS" id="PR00937">
    <property type="entry name" value="TBOX"/>
</dbReference>
<dbReference type="AlphaFoldDB" id="A0AAV6VWB6"/>
<dbReference type="PANTHER" id="PTHR11267:SF190">
    <property type="entry name" value="T-BOX TRANSCRIPTION FACTOR TBX20"/>
    <property type="match status" value="1"/>
</dbReference>
<evidence type="ECO:0000256" key="5">
    <source>
        <dbReference type="ARBA" id="ARBA00023242"/>
    </source>
</evidence>
<feature type="compositionally biased region" description="Polar residues" evidence="7">
    <location>
        <begin position="16"/>
        <end position="32"/>
    </location>
</feature>
<sequence length="534" mass="59188">MLISEDAMASSDNEKSQSPQEATKPQQTQRATDFSIAAIMAREIPVGKNRNSPPAAHIPDLPPPMTNGHHLHHPPPRLPTSSPRSSSVSSDLDEPLLSSPGPSPRPGSRASRPGSEADDGCDQTPSRPSSSSGGKGSNPFAAGLQPRCSSESLRGLECVLENKDLWDKFHDLGTEMIITKTGRRMFPTVRVSFSGAELHTKYSVYMDIVPVDNKRYRYAYHRSSWLVAGKADPPSPSRLYLHPDSPFTGEQLKKQVVSFEKVKLTNNEMDKQGHIVLNSMHRYQPRIHLVRKSGSATLTSPAELENEEFRTYIFPETVFTAVTAYQNQLITKLKIDSNPFAKGFRDSSRLTELESLELQQLNMYGSSRETMESMMAEHTYSRTPLRPFIDMDREEINYLMREGLANRGPFLPLPLQAFRPPTPGYPGTDPYHMQQYSLSRAGAMMLQPQVLQHFAAAAGGPSALSSLSHYNMLMNNIASSGAGPGAYPTPIRPLPSQTDSSPSNHRYMPYLFQRREHSNASESSRLSSSPSGMR</sequence>